<keyword evidence="3 6" id="KW-1133">Transmembrane helix</keyword>
<feature type="compositionally biased region" description="Polar residues" evidence="5">
    <location>
        <begin position="576"/>
        <end position="585"/>
    </location>
</feature>
<feature type="transmembrane region" description="Helical" evidence="6">
    <location>
        <begin position="69"/>
        <end position="87"/>
    </location>
</feature>
<evidence type="ECO:0000256" key="6">
    <source>
        <dbReference type="SAM" id="Phobius"/>
    </source>
</evidence>
<dbReference type="PANTHER" id="PTHR23294">
    <property type="entry name" value="ET TRANSLATION PRODUCT-RELATED"/>
    <property type="match status" value="1"/>
</dbReference>
<feature type="region of interest" description="Disordered" evidence="5">
    <location>
        <begin position="739"/>
        <end position="789"/>
    </location>
</feature>
<dbReference type="InterPro" id="IPR051617">
    <property type="entry name" value="UNC-93-like_regulator"/>
</dbReference>
<feature type="transmembrane region" description="Helical" evidence="6">
    <location>
        <begin position="260"/>
        <end position="277"/>
    </location>
</feature>
<evidence type="ECO:0000256" key="2">
    <source>
        <dbReference type="ARBA" id="ARBA00022692"/>
    </source>
</evidence>
<dbReference type="Gene3D" id="1.20.1250.20">
    <property type="entry name" value="MFS general substrate transporter like domains"/>
    <property type="match status" value="2"/>
</dbReference>
<dbReference type="SUPFAM" id="SSF103473">
    <property type="entry name" value="MFS general substrate transporter"/>
    <property type="match status" value="1"/>
</dbReference>
<dbReference type="GO" id="GO:0022857">
    <property type="term" value="F:transmembrane transporter activity"/>
    <property type="evidence" value="ECO:0007669"/>
    <property type="project" value="InterPro"/>
</dbReference>
<dbReference type="PANTHER" id="PTHR23294:SF59">
    <property type="entry name" value="UNC93-LIKE PROTEIN C922.05C"/>
    <property type="match status" value="1"/>
</dbReference>
<gene>
    <name evidence="7" type="ORF">BGZ99_006589</name>
</gene>
<protein>
    <submittedName>
        <fullName evidence="7">Uncharacterized protein</fullName>
    </submittedName>
</protein>
<dbReference type="GO" id="GO:0016020">
    <property type="term" value="C:membrane"/>
    <property type="evidence" value="ECO:0007669"/>
    <property type="project" value="UniProtKB-SubCell"/>
</dbReference>
<reference evidence="7" key="1">
    <citation type="journal article" date="2020" name="Fungal Divers.">
        <title>Resolving the Mortierellaceae phylogeny through synthesis of multi-gene phylogenetics and phylogenomics.</title>
        <authorList>
            <person name="Vandepol N."/>
            <person name="Liber J."/>
            <person name="Desiro A."/>
            <person name="Na H."/>
            <person name="Kennedy M."/>
            <person name="Barry K."/>
            <person name="Grigoriev I.V."/>
            <person name="Miller A.N."/>
            <person name="O'Donnell K."/>
            <person name="Stajich J.E."/>
            <person name="Bonito G."/>
        </authorList>
    </citation>
    <scope>NUCLEOTIDE SEQUENCE</scope>
    <source>
        <strain evidence="7">REB-010B</strain>
    </source>
</reference>
<dbReference type="InterPro" id="IPR011701">
    <property type="entry name" value="MFS"/>
</dbReference>
<feature type="compositionally biased region" description="Basic and acidic residues" evidence="5">
    <location>
        <begin position="475"/>
        <end position="484"/>
    </location>
</feature>
<accession>A0A9P6RWM7</accession>
<dbReference type="Proteomes" id="UP000738325">
    <property type="component" value="Unassembled WGS sequence"/>
</dbReference>
<dbReference type="AlphaFoldDB" id="A0A9P6RWM7"/>
<comment type="subcellular location">
    <subcellularLocation>
        <location evidence="1">Membrane</location>
        <topology evidence="1">Multi-pass membrane protein</topology>
    </subcellularLocation>
</comment>
<proteinExistence type="predicted"/>
<feature type="compositionally biased region" description="Polar residues" evidence="5">
    <location>
        <begin position="755"/>
        <end position="766"/>
    </location>
</feature>
<keyword evidence="2 6" id="KW-0812">Transmembrane</keyword>
<evidence type="ECO:0000256" key="1">
    <source>
        <dbReference type="ARBA" id="ARBA00004141"/>
    </source>
</evidence>
<dbReference type="EMBL" id="JAAAIP010000045">
    <property type="protein sequence ID" value="KAG0327917.1"/>
    <property type="molecule type" value="Genomic_DNA"/>
</dbReference>
<name>A0A9P6RWM7_9FUNG</name>
<evidence type="ECO:0000313" key="8">
    <source>
        <dbReference type="Proteomes" id="UP000738325"/>
    </source>
</evidence>
<organism evidence="7 8">
    <name type="scientific">Dissophora globulifera</name>
    <dbReference type="NCBI Taxonomy" id="979702"/>
    <lineage>
        <taxon>Eukaryota</taxon>
        <taxon>Fungi</taxon>
        <taxon>Fungi incertae sedis</taxon>
        <taxon>Mucoromycota</taxon>
        <taxon>Mortierellomycotina</taxon>
        <taxon>Mortierellomycetes</taxon>
        <taxon>Mortierellales</taxon>
        <taxon>Mortierellaceae</taxon>
        <taxon>Dissophora</taxon>
    </lineage>
</organism>
<feature type="transmembrane region" description="Helical" evidence="6">
    <location>
        <begin position="169"/>
        <end position="187"/>
    </location>
</feature>
<feature type="region of interest" description="Disordered" evidence="5">
    <location>
        <begin position="436"/>
        <end position="495"/>
    </location>
</feature>
<feature type="transmembrane region" description="Helical" evidence="6">
    <location>
        <begin position="289"/>
        <end position="309"/>
    </location>
</feature>
<feature type="compositionally biased region" description="Low complexity" evidence="5">
    <location>
        <begin position="549"/>
        <end position="574"/>
    </location>
</feature>
<feature type="transmembrane region" description="Helical" evidence="6">
    <location>
        <begin position="39"/>
        <end position="57"/>
    </location>
</feature>
<feature type="transmembrane region" description="Helical" evidence="6">
    <location>
        <begin position="344"/>
        <end position="365"/>
    </location>
</feature>
<keyword evidence="8" id="KW-1185">Reference proteome</keyword>
<feature type="region of interest" description="Disordered" evidence="5">
    <location>
        <begin position="512"/>
        <end position="591"/>
    </location>
</feature>
<keyword evidence="4 6" id="KW-0472">Membrane</keyword>
<dbReference type="InterPro" id="IPR036259">
    <property type="entry name" value="MFS_trans_sf"/>
</dbReference>
<feature type="compositionally biased region" description="Acidic residues" evidence="5">
    <location>
        <begin position="436"/>
        <end position="474"/>
    </location>
</feature>
<feature type="transmembrane region" description="Helical" evidence="6">
    <location>
        <begin position="131"/>
        <end position="153"/>
    </location>
</feature>
<evidence type="ECO:0000256" key="4">
    <source>
        <dbReference type="ARBA" id="ARBA00023136"/>
    </source>
</evidence>
<comment type="caution">
    <text evidence="7">The sequence shown here is derived from an EMBL/GenBank/DDBJ whole genome shotgun (WGS) entry which is preliminary data.</text>
</comment>
<dbReference type="Pfam" id="PF07690">
    <property type="entry name" value="MFS_1"/>
    <property type="match status" value="1"/>
</dbReference>
<evidence type="ECO:0000256" key="3">
    <source>
        <dbReference type="ARBA" id="ARBA00022989"/>
    </source>
</evidence>
<feature type="transmembrane region" description="Helical" evidence="6">
    <location>
        <begin position="403"/>
        <end position="424"/>
    </location>
</feature>
<feature type="transmembrane region" description="Helical" evidence="6">
    <location>
        <begin position="99"/>
        <end position="119"/>
    </location>
</feature>
<feature type="transmembrane region" description="Helical" evidence="6">
    <location>
        <begin position="212"/>
        <end position="240"/>
    </location>
</feature>
<evidence type="ECO:0000313" key="7">
    <source>
        <dbReference type="EMBL" id="KAG0327917.1"/>
    </source>
</evidence>
<feature type="compositionally biased region" description="Polar residues" evidence="5">
    <location>
        <begin position="485"/>
        <end position="495"/>
    </location>
</feature>
<feature type="transmembrane region" description="Helical" evidence="6">
    <location>
        <begin position="9"/>
        <end position="27"/>
    </location>
</feature>
<evidence type="ECO:0000256" key="5">
    <source>
        <dbReference type="SAM" id="MobiDB-lite"/>
    </source>
</evidence>
<dbReference type="OrthoDB" id="196103at2759"/>
<sequence>MVTQAMRQIILIGVICFGTIGMFNALSSIGNAGKHSPTAQNLAVTSSSIAYILGFLLAGGTHNMVGPRISVAFGGLTFFLYAGAMMLAKDNEHSIYPPLAGILLGLGAGCIWVTQGAMMMSYPTEGNKGKYIATFWAIFNLGAVLGSVLPLIVNNAPHMDPDDVSPLTYILYMVVMGLATLLAAFLVRPSSIIRDDGEPVIVAKFAGIKAEFIAILSVFCDWRMLLLIPAFFFSNFSYTYQFNDFNGFNFNIRTRSLNSILFWVAQIIGAILIGHLLDRLPMKRPKRAMLGLMVITVLFMATWVGALMVQLQHKWQRKTHDSNDNDTDNSLIDYQHGNNYSGPLAIYAMFGFCDAAFAVYCYWLMGALSNKHDELSRYAGFFKSIQSLGSAVAAPLDLAQTPLLAYLITNWILCAFSIAAMFLVCRTITDTTIDYNENEEVDDGEDDDGEYNDYDYDDDEDYDEEEEKAEEMSEADVRCRKDGSAKSQRMSIHHSSSFDENLSTICATSEGSKTACGSRASEKQSAGWRTGSGIHDYDDKKAPPYPGPGSHDSYMSSSSSNSSPAERRSSSVLSAMSISEQTTCPSPAYQHPHQHIRRSVSWLSRVPAMVEMEDGAQYVTQSPLHLAVPPTQSSLSIPSISLTMDGASDARAGIGSLTSAHWAGSAPTFVISQESALAMSSLPLYPLQAQHDPYIYSSWATSPPLQAPALLSTTAPVVQQHEYLAPDLAQQASLGGTSSFGSTRYDEEQDMDSVDTCSLSSMSSGHDSILEMSDMAPSHSPRGPRTRPQ</sequence>